<organism evidence="2 3">
    <name type="scientific">Pseudomonas sessilinigenes</name>
    <dbReference type="NCBI Taxonomy" id="658629"/>
    <lineage>
        <taxon>Bacteria</taxon>
        <taxon>Pseudomonadati</taxon>
        <taxon>Pseudomonadota</taxon>
        <taxon>Gammaproteobacteria</taxon>
        <taxon>Pseudomonadales</taxon>
        <taxon>Pseudomonadaceae</taxon>
        <taxon>Pseudomonas</taxon>
    </lineage>
</organism>
<protein>
    <submittedName>
        <fullName evidence="2">Ribonuclease E inhibitor RraB</fullName>
    </submittedName>
</protein>
<dbReference type="RefSeq" id="WP_068580656.1">
    <property type="nucleotide sequence ID" value="NZ_CP027706.1"/>
</dbReference>
<dbReference type="InterPro" id="IPR009671">
    <property type="entry name" value="RraB_dom"/>
</dbReference>
<evidence type="ECO:0000259" key="1">
    <source>
        <dbReference type="Pfam" id="PF06877"/>
    </source>
</evidence>
<name>A0ABX8ML06_9PSED</name>
<accession>A0ABX8ML06</accession>
<dbReference type="EMBL" id="CP077074">
    <property type="protein sequence ID" value="QXH38983.1"/>
    <property type="molecule type" value="Genomic_DNA"/>
</dbReference>
<dbReference type="Proteomes" id="UP000693952">
    <property type="component" value="Chromosome"/>
</dbReference>
<proteinExistence type="predicted"/>
<dbReference type="SUPFAM" id="SSF89946">
    <property type="entry name" value="Hypothetical protein VC0424"/>
    <property type="match status" value="1"/>
</dbReference>
<gene>
    <name evidence="2" type="ORF">KSS89_22440</name>
</gene>
<sequence>MNTSQASIDAAYTDMQNNGWDTSEPLKWGFFFFGKNEDDLKGVYSELIESDYLVESVHENDDGNLTLCVSKVESLPADKLFRRCMAFNELAEAYGTFFDGWDVERVE</sequence>
<evidence type="ECO:0000313" key="3">
    <source>
        <dbReference type="Proteomes" id="UP000693952"/>
    </source>
</evidence>
<dbReference type="InterPro" id="IPR036701">
    <property type="entry name" value="RraB-like_sf"/>
</dbReference>
<keyword evidence="3" id="KW-1185">Reference proteome</keyword>
<feature type="domain" description="Regulator of ribonuclease activity B" evidence="1">
    <location>
        <begin position="12"/>
        <end position="103"/>
    </location>
</feature>
<dbReference type="Pfam" id="PF06877">
    <property type="entry name" value="RraB"/>
    <property type="match status" value="1"/>
</dbReference>
<evidence type="ECO:0000313" key="2">
    <source>
        <dbReference type="EMBL" id="QXH38983.1"/>
    </source>
</evidence>
<reference evidence="2" key="1">
    <citation type="submission" date="2021-06" db="EMBL/GenBank/DDBJ databases">
        <title>Updating the genus Pseudomonas: Description of 43 new species and partition of the Pseudomonas putida group.</title>
        <authorList>
            <person name="Girard L."/>
            <person name="Lood C."/>
            <person name="Vandamme P."/>
            <person name="Rokni-Zadeh H."/>
            <person name="van Noort V."/>
            <person name="Hofte M."/>
            <person name="Lavigne R."/>
            <person name="De Mot R."/>
        </authorList>
    </citation>
    <scope>NUCLEOTIDE SEQUENCE</scope>
    <source>
        <strain evidence="2">CMR12a</strain>
    </source>
</reference>
<dbReference type="Gene3D" id="3.30.70.970">
    <property type="entry name" value="RraB-like"/>
    <property type="match status" value="1"/>
</dbReference>